<accession>A0A542DWD3</accession>
<comment type="caution">
    <text evidence="2">The sequence shown here is derived from an EMBL/GenBank/DDBJ whole genome shotgun (WGS) entry which is preliminary data.</text>
</comment>
<dbReference type="PANTHER" id="PTHR35333:SF3">
    <property type="entry name" value="BETA-LACTAMASE-TYPE TRANSPEPTIDASE FOLD CONTAINING PROTEIN"/>
    <property type="match status" value="1"/>
</dbReference>
<protein>
    <submittedName>
        <fullName evidence="2">Beta-lactamase class A</fullName>
    </submittedName>
</protein>
<dbReference type="InterPro" id="IPR000871">
    <property type="entry name" value="Beta-lactam_class-A"/>
</dbReference>
<dbReference type="GO" id="GO:0046677">
    <property type="term" value="P:response to antibiotic"/>
    <property type="evidence" value="ECO:0007669"/>
    <property type="project" value="InterPro"/>
</dbReference>
<dbReference type="InterPro" id="IPR012338">
    <property type="entry name" value="Beta-lactam/transpept-like"/>
</dbReference>
<reference evidence="2 3" key="1">
    <citation type="submission" date="2019-06" db="EMBL/GenBank/DDBJ databases">
        <title>Sequencing the genomes of 1000 actinobacteria strains.</title>
        <authorList>
            <person name="Klenk H.-P."/>
        </authorList>
    </citation>
    <scope>NUCLEOTIDE SEQUENCE [LARGE SCALE GENOMIC DNA]</scope>
    <source>
        <strain evidence="2 3">DSM 18607</strain>
    </source>
</reference>
<dbReference type="Gene3D" id="3.40.710.10">
    <property type="entry name" value="DD-peptidase/beta-lactamase superfamily"/>
    <property type="match status" value="1"/>
</dbReference>
<dbReference type="InterPro" id="IPR045155">
    <property type="entry name" value="Beta-lactam_cat"/>
</dbReference>
<dbReference type="Proteomes" id="UP000317893">
    <property type="component" value="Unassembled WGS sequence"/>
</dbReference>
<dbReference type="AlphaFoldDB" id="A0A542DWD3"/>
<dbReference type="RefSeq" id="WP_141846392.1">
    <property type="nucleotide sequence ID" value="NZ_BAAAPR010000006.1"/>
</dbReference>
<evidence type="ECO:0000313" key="2">
    <source>
        <dbReference type="EMBL" id="TQJ07398.1"/>
    </source>
</evidence>
<dbReference type="OrthoDB" id="33989at2"/>
<proteinExistence type="predicted"/>
<sequence length="301" mass="31589">MAERAGLARARARVRSDLAEAGLVAGLLVRDLGTGREADVEADVLTPAASLAKLPLALAVLTRVDDGRLDGARPVEVPAGDPGEVTPGLGRFRHPAVVAVDDLVGLALTISDNAAADALLRLVPPDEVGADLERLGIGPMVLRHPFGDLSDTPLDRLPPHEAHLAHTLAIRGSTPAQGHPIRQLDVARTNVVTARSVADLLERVWTGRGLRPVVAARLREHLRGSVARHRLAPDLASDDARWASKTGTLLNLRHEAGVVEHADGARVVVVALSTSRVPATVQPAAEAALGAAARLLHDLVR</sequence>
<evidence type="ECO:0000259" key="1">
    <source>
        <dbReference type="Pfam" id="PF13354"/>
    </source>
</evidence>
<dbReference type="GO" id="GO:0030655">
    <property type="term" value="P:beta-lactam antibiotic catabolic process"/>
    <property type="evidence" value="ECO:0007669"/>
    <property type="project" value="InterPro"/>
</dbReference>
<dbReference type="GO" id="GO:0008800">
    <property type="term" value="F:beta-lactamase activity"/>
    <property type="evidence" value="ECO:0007669"/>
    <property type="project" value="InterPro"/>
</dbReference>
<dbReference type="PANTHER" id="PTHR35333">
    <property type="entry name" value="BETA-LACTAMASE"/>
    <property type="match status" value="1"/>
</dbReference>
<dbReference type="EMBL" id="VFMN01000001">
    <property type="protein sequence ID" value="TQJ07398.1"/>
    <property type="molecule type" value="Genomic_DNA"/>
</dbReference>
<organism evidence="2 3">
    <name type="scientific">Lapillicoccus jejuensis</name>
    <dbReference type="NCBI Taxonomy" id="402171"/>
    <lineage>
        <taxon>Bacteria</taxon>
        <taxon>Bacillati</taxon>
        <taxon>Actinomycetota</taxon>
        <taxon>Actinomycetes</taxon>
        <taxon>Micrococcales</taxon>
        <taxon>Intrasporangiaceae</taxon>
        <taxon>Lapillicoccus</taxon>
    </lineage>
</organism>
<evidence type="ECO:0000313" key="3">
    <source>
        <dbReference type="Proteomes" id="UP000317893"/>
    </source>
</evidence>
<keyword evidence="3" id="KW-1185">Reference proteome</keyword>
<gene>
    <name evidence="2" type="ORF">FB458_0459</name>
</gene>
<dbReference type="SUPFAM" id="SSF56601">
    <property type="entry name" value="beta-lactamase/transpeptidase-like"/>
    <property type="match status" value="1"/>
</dbReference>
<feature type="domain" description="Beta-lactamase class A catalytic" evidence="1">
    <location>
        <begin position="26"/>
        <end position="272"/>
    </location>
</feature>
<name>A0A542DWD3_9MICO</name>
<dbReference type="Pfam" id="PF13354">
    <property type="entry name" value="Beta-lactamase2"/>
    <property type="match status" value="1"/>
</dbReference>